<proteinExistence type="predicted"/>
<evidence type="ECO:0000256" key="1">
    <source>
        <dbReference type="SAM" id="Phobius"/>
    </source>
</evidence>
<evidence type="ECO:0000313" key="2">
    <source>
        <dbReference type="EMBL" id="GID44679.1"/>
    </source>
</evidence>
<dbReference type="RefSeq" id="WP_204295282.1">
    <property type="nucleotide sequence ID" value="NZ_BOMF01000035.1"/>
</dbReference>
<feature type="transmembrane region" description="Helical" evidence="1">
    <location>
        <begin position="184"/>
        <end position="202"/>
    </location>
</feature>
<evidence type="ECO:0008006" key="3">
    <source>
        <dbReference type="Google" id="ProtNLM"/>
    </source>
</evidence>
<keyword evidence="1" id="KW-0812">Transmembrane</keyword>
<reference evidence="2" key="1">
    <citation type="submission" date="2021-01" db="EMBL/GenBank/DDBJ databases">
        <title>Whole genome shotgun sequence of Actinoplanes capillaceus NBRC 16408.</title>
        <authorList>
            <person name="Komaki H."/>
            <person name="Tamura T."/>
        </authorList>
    </citation>
    <scope>NUCLEOTIDE SEQUENCE [LARGE SCALE GENOMIC DNA]</scope>
    <source>
        <strain evidence="2">NBRC 16408</strain>
    </source>
</reference>
<comment type="caution">
    <text evidence="2">The sequence shown here is derived from an EMBL/GenBank/DDBJ whole genome shotgun (WGS) entry which is preliminary data.</text>
</comment>
<organism evidence="2">
    <name type="scientific">Actinoplanes campanulatus</name>
    <dbReference type="NCBI Taxonomy" id="113559"/>
    <lineage>
        <taxon>Bacteria</taxon>
        <taxon>Bacillati</taxon>
        <taxon>Actinomycetota</taxon>
        <taxon>Actinomycetes</taxon>
        <taxon>Micromonosporales</taxon>
        <taxon>Micromonosporaceae</taxon>
        <taxon>Actinoplanes</taxon>
    </lineage>
</organism>
<dbReference type="EMBL" id="BOMF01000035">
    <property type="protein sequence ID" value="GID44679.1"/>
    <property type="molecule type" value="Genomic_DNA"/>
</dbReference>
<keyword evidence="1" id="KW-1133">Transmembrane helix</keyword>
<sequence>MAIMHEGSFYVADTASWANILSKLDTHRLSAQAEQAAALVAKLQASPAFAAQLNPAGALIAKLQASPAFTAQLNPAGALIAKLQSVKFFPQLDANLLFTKLEASSILQRLGAPALLGDRASALMFPNIDVAGALQEMTLNLAHLGEVTGQAGSDDLDDSITASSLVQIWTEALKAAVTRLDTPASRTSLGAIALVLFCTWWLHMKAYHDAVADAVELPMSIVVPITLALILGSNRQR</sequence>
<gene>
    <name evidence="2" type="ORF">Aca07nite_19540</name>
</gene>
<protein>
    <recommendedName>
        <fullName evidence="3">Membrane transport protein MMPL domain-containing protein</fullName>
    </recommendedName>
</protein>
<keyword evidence="1" id="KW-0472">Membrane</keyword>
<feature type="transmembrane region" description="Helical" evidence="1">
    <location>
        <begin position="214"/>
        <end position="232"/>
    </location>
</feature>
<name>A0ABQ3WDK4_9ACTN</name>
<accession>A0ABQ3WDK4</accession>